<dbReference type="Proteomes" id="UP000250043">
    <property type="component" value="Unassembled WGS sequence"/>
</dbReference>
<keyword evidence="2" id="KW-0472">Membrane</keyword>
<feature type="transmembrane region" description="Helical" evidence="2">
    <location>
        <begin position="415"/>
        <end position="436"/>
    </location>
</feature>
<evidence type="ECO:0000256" key="2">
    <source>
        <dbReference type="SAM" id="Phobius"/>
    </source>
</evidence>
<dbReference type="EMBL" id="KV722398">
    <property type="protein sequence ID" value="OCH90748.1"/>
    <property type="molecule type" value="Genomic_DNA"/>
</dbReference>
<dbReference type="AlphaFoldDB" id="A0A8E2DNP5"/>
<evidence type="ECO:0000313" key="4">
    <source>
        <dbReference type="Proteomes" id="UP000250043"/>
    </source>
</evidence>
<feature type="transmembrane region" description="Helical" evidence="2">
    <location>
        <begin position="519"/>
        <end position="536"/>
    </location>
</feature>
<keyword evidence="2" id="KW-1133">Transmembrane helix</keyword>
<organism evidence="3 4">
    <name type="scientific">Obba rivulosa</name>
    <dbReference type="NCBI Taxonomy" id="1052685"/>
    <lineage>
        <taxon>Eukaryota</taxon>
        <taxon>Fungi</taxon>
        <taxon>Dikarya</taxon>
        <taxon>Basidiomycota</taxon>
        <taxon>Agaricomycotina</taxon>
        <taxon>Agaricomycetes</taxon>
        <taxon>Polyporales</taxon>
        <taxon>Gelatoporiaceae</taxon>
        <taxon>Obba</taxon>
    </lineage>
</organism>
<evidence type="ECO:0000256" key="1">
    <source>
        <dbReference type="SAM" id="MobiDB-lite"/>
    </source>
</evidence>
<sequence length="572" mass="64748">MAVNPGTHPQEPSPPSSSNSDITASPVNSHPPTSEVPSSAKSAVDMHARLLPPSADPAYRSQSQFVVATRRSTPSRFVSAFVPMSINSVPLQVPRFPTEAVIASSVSDSRYIREPRRDIDSAELFIPPLTMRIIEDELPRGWTACTHPEGILYFFYQDEDMHLFTHGDESNIRYLGDLVQRASELYDILRKRNIPGAPETELFLEHHSASTYKYYFINHETRTIFWLEQVKGCRLYGNVPGVQRLTDIKFALETQYWTHCETFPHDRSIPSRILKELRGTILHAFADALTTENCTAPFNKQELTEMLRLVDGMQASVGKCDTDSAFALARFMKYFVDTKFFNFHGQADARLRSHQAIFRAEELRRPFAMQLLSWLLFRAPETHAREFQKVWVDYVINDVTWKQFMKKLVSEWQELTIYATVLLNANVAFLAVPGVINSAGMTMSPNNSQGYVQTAAQIASYVSIVLSIGAIILGLLLVRQNRTKERENIDSAISFLSRVTHLIFGLDSLSYIFGLPYALLMWSVVYFVLAVACLVFQQTTTVTRVLVGISFVIIIVMIVWSIAAVWDSREGH</sequence>
<reference evidence="3 4" key="1">
    <citation type="submission" date="2016-07" db="EMBL/GenBank/DDBJ databases">
        <title>Draft genome of the white-rot fungus Obba rivulosa 3A-2.</title>
        <authorList>
            <consortium name="DOE Joint Genome Institute"/>
            <person name="Miettinen O."/>
            <person name="Riley R."/>
            <person name="Acob R."/>
            <person name="Barry K."/>
            <person name="Cullen D."/>
            <person name="De Vries R."/>
            <person name="Hainaut M."/>
            <person name="Hatakka A."/>
            <person name="Henrissat B."/>
            <person name="Hilden K."/>
            <person name="Kuo R."/>
            <person name="Labutti K."/>
            <person name="Lipzen A."/>
            <person name="Makela M.R."/>
            <person name="Sandor L."/>
            <person name="Spatafora J.W."/>
            <person name="Grigoriev I.V."/>
            <person name="Hibbett D.S."/>
        </authorList>
    </citation>
    <scope>NUCLEOTIDE SEQUENCE [LARGE SCALE GENOMIC DNA]</scope>
    <source>
        <strain evidence="3 4">3A-2</strain>
    </source>
</reference>
<dbReference type="OrthoDB" id="2657661at2759"/>
<feature type="region of interest" description="Disordered" evidence="1">
    <location>
        <begin position="1"/>
        <end position="42"/>
    </location>
</feature>
<feature type="transmembrane region" description="Helical" evidence="2">
    <location>
        <begin position="456"/>
        <end position="478"/>
    </location>
</feature>
<feature type="transmembrane region" description="Helical" evidence="2">
    <location>
        <begin position="545"/>
        <end position="566"/>
    </location>
</feature>
<keyword evidence="4" id="KW-1185">Reference proteome</keyword>
<name>A0A8E2DNP5_9APHY</name>
<feature type="compositionally biased region" description="Low complexity" evidence="1">
    <location>
        <begin position="16"/>
        <end position="26"/>
    </location>
</feature>
<feature type="compositionally biased region" description="Polar residues" evidence="1">
    <location>
        <begin position="27"/>
        <end position="41"/>
    </location>
</feature>
<keyword evidence="2" id="KW-0812">Transmembrane</keyword>
<evidence type="ECO:0000313" key="3">
    <source>
        <dbReference type="EMBL" id="OCH90748.1"/>
    </source>
</evidence>
<gene>
    <name evidence="3" type="ORF">OBBRIDRAFT_887446</name>
</gene>
<accession>A0A8E2DNP5</accession>
<proteinExistence type="predicted"/>
<protein>
    <submittedName>
        <fullName evidence="3">Uncharacterized protein</fullName>
    </submittedName>
</protein>